<gene>
    <name evidence="1" type="ORF">SAMN05444484_103164</name>
</gene>
<keyword evidence="2" id="KW-1185">Reference proteome</keyword>
<dbReference type="STRING" id="946677.SAMN05444484_103164"/>
<dbReference type="SUPFAM" id="SSF52058">
    <property type="entry name" value="L domain-like"/>
    <property type="match status" value="1"/>
</dbReference>
<dbReference type="RefSeq" id="WP_068842565.1">
    <property type="nucleotide sequence ID" value="NZ_FRBT01000003.1"/>
</dbReference>
<dbReference type="Gene3D" id="3.80.10.10">
    <property type="entry name" value="Ribonuclease Inhibitor"/>
    <property type="match status" value="1"/>
</dbReference>
<dbReference type="AlphaFoldDB" id="A0A1M7F090"/>
<evidence type="ECO:0008006" key="3">
    <source>
        <dbReference type="Google" id="ProtNLM"/>
    </source>
</evidence>
<dbReference type="OrthoDB" id="790461at2"/>
<dbReference type="InterPro" id="IPR032675">
    <property type="entry name" value="LRR_dom_sf"/>
</dbReference>
<sequence length="238" mass="27217">MNWNNYLLEGKAPSGDFAHLGSYKDAIRGIFDLSEIPKDTVFLEMSTPLKKFKLKYTNLSSLKENDKIEAISLGDIDEERISVFSTISNLKYLKLSINQQDKIPDLSSLKSVEVLVLANIKKVQNIDFLTGMKSLKTLYIFGINNLYDLTPISSLINLQELFIHHGKISGTGKLIKSISPLKSLTELKYLYLNIAFEEKKVDLSLLYEMKKLQEIALLPRYLKNEQWEALKKELPLIQ</sequence>
<dbReference type="EMBL" id="FRBT01000003">
    <property type="protein sequence ID" value="SHL97383.1"/>
    <property type="molecule type" value="Genomic_DNA"/>
</dbReference>
<organism evidence="1 2">
    <name type="scientific">Flavobacterium chilense</name>
    <dbReference type="NCBI Taxonomy" id="946677"/>
    <lineage>
        <taxon>Bacteria</taxon>
        <taxon>Pseudomonadati</taxon>
        <taxon>Bacteroidota</taxon>
        <taxon>Flavobacteriia</taxon>
        <taxon>Flavobacteriales</taxon>
        <taxon>Flavobacteriaceae</taxon>
        <taxon>Flavobacterium</taxon>
    </lineage>
</organism>
<evidence type="ECO:0000313" key="2">
    <source>
        <dbReference type="Proteomes" id="UP000184028"/>
    </source>
</evidence>
<protein>
    <recommendedName>
        <fullName evidence="3">Leucine-rich repeat domain-containing protein</fullName>
    </recommendedName>
</protein>
<proteinExistence type="predicted"/>
<dbReference type="InterPro" id="IPR001611">
    <property type="entry name" value="Leu-rich_rpt"/>
</dbReference>
<accession>A0A1M7F090</accession>
<dbReference type="PROSITE" id="PS51450">
    <property type="entry name" value="LRR"/>
    <property type="match status" value="1"/>
</dbReference>
<dbReference type="Proteomes" id="UP000184028">
    <property type="component" value="Unassembled WGS sequence"/>
</dbReference>
<evidence type="ECO:0000313" key="1">
    <source>
        <dbReference type="EMBL" id="SHL97383.1"/>
    </source>
</evidence>
<name>A0A1M7F090_9FLAO</name>
<reference evidence="2" key="1">
    <citation type="submission" date="2016-11" db="EMBL/GenBank/DDBJ databases">
        <authorList>
            <person name="Varghese N."/>
            <person name="Submissions S."/>
        </authorList>
    </citation>
    <scope>NUCLEOTIDE SEQUENCE [LARGE SCALE GENOMIC DNA]</scope>
    <source>
        <strain evidence="2">DSM 24724</strain>
    </source>
</reference>